<organism evidence="2">
    <name type="scientific">Arundo donax</name>
    <name type="common">Giant reed</name>
    <name type="synonym">Donax arundinaceus</name>
    <dbReference type="NCBI Taxonomy" id="35708"/>
    <lineage>
        <taxon>Eukaryota</taxon>
        <taxon>Viridiplantae</taxon>
        <taxon>Streptophyta</taxon>
        <taxon>Embryophyta</taxon>
        <taxon>Tracheophyta</taxon>
        <taxon>Spermatophyta</taxon>
        <taxon>Magnoliopsida</taxon>
        <taxon>Liliopsida</taxon>
        <taxon>Poales</taxon>
        <taxon>Poaceae</taxon>
        <taxon>PACMAD clade</taxon>
        <taxon>Arundinoideae</taxon>
        <taxon>Arundineae</taxon>
        <taxon>Arundo</taxon>
    </lineage>
</organism>
<sequence length="48" mass="5556">MKSRAGRGFTLEELKVINCFIFPLFEFLLSFVTFSDILIGFSLTPYFV</sequence>
<protein>
    <submittedName>
        <fullName evidence="2">Uncharacterized protein</fullName>
    </submittedName>
</protein>
<feature type="transmembrane region" description="Helical" evidence="1">
    <location>
        <begin position="20"/>
        <end position="43"/>
    </location>
</feature>
<evidence type="ECO:0000256" key="1">
    <source>
        <dbReference type="SAM" id="Phobius"/>
    </source>
</evidence>
<proteinExistence type="predicted"/>
<evidence type="ECO:0000313" key="2">
    <source>
        <dbReference type="EMBL" id="JAE13294.1"/>
    </source>
</evidence>
<dbReference type="AlphaFoldDB" id="A0A0A9FPV6"/>
<reference evidence="2" key="2">
    <citation type="journal article" date="2015" name="Data Brief">
        <title>Shoot transcriptome of the giant reed, Arundo donax.</title>
        <authorList>
            <person name="Barrero R.A."/>
            <person name="Guerrero F.D."/>
            <person name="Moolhuijzen P."/>
            <person name="Goolsby J.A."/>
            <person name="Tidwell J."/>
            <person name="Bellgard S.E."/>
            <person name="Bellgard M.I."/>
        </authorList>
    </citation>
    <scope>NUCLEOTIDE SEQUENCE</scope>
    <source>
        <tissue evidence="2">Shoot tissue taken approximately 20 cm above the soil surface</tissue>
    </source>
</reference>
<keyword evidence="1" id="KW-0472">Membrane</keyword>
<reference evidence="2" key="1">
    <citation type="submission" date="2014-09" db="EMBL/GenBank/DDBJ databases">
        <authorList>
            <person name="Magalhaes I.L.F."/>
            <person name="Oliveira U."/>
            <person name="Santos F.R."/>
            <person name="Vidigal T.H.D.A."/>
            <person name="Brescovit A.D."/>
            <person name="Santos A.J."/>
        </authorList>
    </citation>
    <scope>NUCLEOTIDE SEQUENCE</scope>
    <source>
        <tissue evidence="2">Shoot tissue taken approximately 20 cm above the soil surface</tissue>
    </source>
</reference>
<accession>A0A0A9FPV6</accession>
<keyword evidence="1" id="KW-0812">Transmembrane</keyword>
<name>A0A0A9FPV6_ARUDO</name>
<keyword evidence="1" id="KW-1133">Transmembrane helix</keyword>
<dbReference type="EMBL" id="GBRH01184602">
    <property type="protein sequence ID" value="JAE13294.1"/>
    <property type="molecule type" value="Transcribed_RNA"/>
</dbReference>